<dbReference type="CDD" id="cd06084">
    <property type="entry name" value="KOW_Spt5_4"/>
    <property type="match status" value="1"/>
</dbReference>
<comment type="subcellular location">
    <subcellularLocation>
        <location evidence="1">Nucleus</location>
    </subcellularLocation>
</comment>
<feature type="compositionally biased region" description="Polar residues" evidence="5">
    <location>
        <begin position="671"/>
        <end position="685"/>
    </location>
</feature>
<dbReference type="InterPro" id="IPR041976">
    <property type="entry name" value="KOW_Spt5_3"/>
</dbReference>
<dbReference type="CDD" id="cd06086">
    <property type="entry name" value="KOW_Spt5_6"/>
    <property type="match status" value="1"/>
</dbReference>
<dbReference type="SUPFAM" id="SSF50104">
    <property type="entry name" value="Translation proteins SH3-like domain"/>
    <property type="match status" value="1"/>
</dbReference>
<name>A0AAD5UM53_9FUNG</name>
<dbReference type="InterPro" id="IPR005824">
    <property type="entry name" value="KOW"/>
</dbReference>
<dbReference type="InterPro" id="IPR017071">
    <property type="entry name" value="TF_Spt5_eukaryote"/>
</dbReference>
<feature type="compositionally biased region" description="Acidic residues" evidence="5">
    <location>
        <begin position="1"/>
        <end position="12"/>
    </location>
</feature>
<dbReference type="InterPro" id="IPR014722">
    <property type="entry name" value="Rib_uL2_dom2"/>
</dbReference>
<keyword evidence="8" id="KW-0648">Protein biosynthesis</keyword>
<dbReference type="SMART" id="SM00739">
    <property type="entry name" value="KOW"/>
    <property type="match status" value="5"/>
</dbReference>
<dbReference type="CDD" id="cd06085">
    <property type="entry name" value="KOW_Spt5_5"/>
    <property type="match status" value="1"/>
</dbReference>
<dbReference type="InterPro" id="IPR022581">
    <property type="entry name" value="Spt5_N"/>
</dbReference>
<dbReference type="Pfam" id="PF23284">
    <property type="entry name" value="KOW2_Spt5"/>
    <property type="match status" value="1"/>
</dbReference>
<sequence>MSDESDIELFSDGEEKVLDQDSEQEEEDDDDIQNTRERKRQKRKRAPGSMFIEQEAHVDDDDDDDDEDEAEDGFEYVDEGQEKVSSRDKARFRELDKARVSREEINPEDLAEQLNERYRRVHGRSGFRGDVDRIPQSLLIPSVQDPKLWLVRCKVLDIADSGESATLKLIPRLDYSKDGGKRKKGASEVRHPQKLFSHHDFKKREITATAQGYQYQGEFFDREGYLEKQVKITSIETKNINPSLEEITKFSGGAVADRGEDLTLLASSNVAKGEDFQSGEKVIVLSGEMKNVPAIVHSVQNGIVTIIPDKSYGLANYVKYPARDLAKRFTDGDHVKVISGVHKDATGLILKVEDNIATILSDSTFQPIDVFTKDLRSVHEVTSIVPATSQFEVYDLVRLSPNEVGVVVKMDKDVITLLDPNGRITKVKPQQIRSKMDSARAVTSDLNSRPVKAGDSVIVIDESSTNRKQATVLHIFRSNVFLKSRDVLENSGVFVSRSNSIALINAGNSTLNSFAAPPMRTGMGRGRGRDELKGKTVIVTGGTFKGYLGIVKDTTENHARVELHTGSRTIEVEKSKLLVQGEEGSNRRPDYRSRYDSVKTPMHGSKTPMHNAGGDSWNTGSRTPAWNAGSKTPAWDSGSKTPAWDAGAKTPAWDSNSRTPARDYGKDRYSDNNTAPTPAYVDSSTPYHSSTPAAFPATPAANVPASVNYTGITAATPRGQYDAATPMVNPATPMPAGGMDYNDEENGNILFITDDATANSWLTTEIDIKIVPKYGRKFNGGAHDNKIGKCTGVQGGRATLALESGEVVTVPDEYLTPVVPQKKEKFKILSGEDRGRIGLLLSIDGQEGVVRIDGGDDEILMVNMDNLARLSI</sequence>
<dbReference type="Pfam" id="PF23287">
    <property type="entry name" value="KOW7_SPT5"/>
    <property type="match status" value="1"/>
</dbReference>
<dbReference type="InterPro" id="IPR008991">
    <property type="entry name" value="Translation_prot_SH3-like_sf"/>
</dbReference>
<dbReference type="InterPro" id="IPR039659">
    <property type="entry name" value="SPT5"/>
</dbReference>
<evidence type="ECO:0000256" key="5">
    <source>
        <dbReference type="SAM" id="MobiDB-lite"/>
    </source>
</evidence>
<evidence type="ECO:0000256" key="4">
    <source>
        <dbReference type="ARBA" id="ARBA00023242"/>
    </source>
</evidence>
<keyword evidence="4" id="KW-0539">Nucleus</keyword>
<feature type="domain" description="Spt5 C-terminal" evidence="7">
    <location>
        <begin position="604"/>
        <end position="733"/>
    </location>
</feature>
<dbReference type="InterPro" id="IPR057934">
    <property type="entry name" value="KOW_Spt5_7"/>
</dbReference>
<evidence type="ECO:0000256" key="1">
    <source>
        <dbReference type="ARBA" id="ARBA00004123"/>
    </source>
</evidence>
<dbReference type="Pfam" id="PF11942">
    <property type="entry name" value="Spt5_N"/>
    <property type="match status" value="1"/>
</dbReference>
<dbReference type="InterPro" id="IPR024945">
    <property type="entry name" value="Spt5_C_dom"/>
</dbReference>
<dbReference type="CDD" id="cd06083">
    <property type="entry name" value="KOW_Spt5_3"/>
    <property type="match status" value="1"/>
</dbReference>
<dbReference type="Pfam" id="PF23290">
    <property type="entry name" value="KOW5_SPT5"/>
    <property type="match status" value="1"/>
</dbReference>
<dbReference type="GO" id="GO:0032044">
    <property type="term" value="C:DSIF complex"/>
    <property type="evidence" value="ECO:0007669"/>
    <property type="project" value="TreeGrafter"/>
</dbReference>
<dbReference type="GO" id="GO:0003746">
    <property type="term" value="F:translation elongation factor activity"/>
    <property type="evidence" value="ECO:0007669"/>
    <property type="project" value="UniProtKB-KW"/>
</dbReference>
<feature type="region of interest" description="Disordered" evidence="5">
    <location>
        <begin position="579"/>
        <end position="685"/>
    </location>
</feature>
<dbReference type="InterPro" id="IPR041977">
    <property type="entry name" value="KOW_Spt5_4"/>
</dbReference>
<dbReference type="AlphaFoldDB" id="A0AAD5UM53"/>
<dbReference type="GO" id="GO:0032784">
    <property type="term" value="P:regulation of DNA-templated transcription elongation"/>
    <property type="evidence" value="ECO:0007669"/>
    <property type="project" value="InterPro"/>
</dbReference>
<feature type="compositionally biased region" description="Basic residues" evidence="5">
    <location>
        <begin position="37"/>
        <end position="46"/>
    </location>
</feature>
<evidence type="ECO:0000259" key="7">
    <source>
        <dbReference type="SMART" id="SM01104"/>
    </source>
</evidence>
<dbReference type="Gene3D" id="2.30.30.30">
    <property type="match status" value="3"/>
</dbReference>
<comment type="caution">
    <text evidence="8">The sequence shown here is derived from an EMBL/GenBank/DDBJ whole genome shotgun (WGS) entry which is preliminary data.</text>
</comment>
<feature type="compositionally biased region" description="Basic and acidic residues" evidence="5">
    <location>
        <begin position="80"/>
        <end position="89"/>
    </location>
</feature>
<dbReference type="InterPro" id="IPR041978">
    <property type="entry name" value="KOW_Spt5_5"/>
</dbReference>
<accession>A0AAD5UM53</accession>
<feature type="region of interest" description="Disordered" evidence="5">
    <location>
        <begin position="1"/>
        <end position="89"/>
    </location>
</feature>
<feature type="domain" description="KOW" evidence="6">
    <location>
        <begin position="819"/>
        <end position="846"/>
    </location>
</feature>
<feature type="domain" description="KOW" evidence="6">
    <location>
        <begin position="328"/>
        <end position="355"/>
    </location>
</feature>
<evidence type="ECO:0000313" key="9">
    <source>
        <dbReference type="Proteomes" id="UP001210925"/>
    </source>
</evidence>
<evidence type="ECO:0000313" key="8">
    <source>
        <dbReference type="EMBL" id="KAJ3261828.1"/>
    </source>
</evidence>
<feature type="domain" description="KOW" evidence="6">
    <location>
        <begin position="275"/>
        <end position="302"/>
    </location>
</feature>
<dbReference type="GO" id="GO:0003729">
    <property type="term" value="F:mRNA binding"/>
    <property type="evidence" value="ECO:0007669"/>
    <property type="project" value="TreeGrafter"/>
</dbReference>
<dbReference type="Proteomes" id="UP001210925">
    <property type="component" value="Unassembled WGS sequence"/>
</dbReference>
<feature type="compositionally biased region" description="Acidic residues" evidence="5">
    <location>
        <begin position="58"/>
        <end position="79"/>
    </location>
</feature>
<feature type="compositionally biased region" description="Basic and acidic residues" evidence="5">
    <location>
        <begin position="660"/>
        <end position="670"/>
    </location>
</feature>
<dbReference type="GO" id="GO:0006368">
    <property type="term" value="P:transcription elongation by RNA polymerase II"/>
    <property type="evidence" value="ECO:0007669"/>
    <property type="project" value="TreeGrafter"/>
</dbReference>
<dbReference type="PANTHER" id="PTHR11125">
    <property type="entry name" value="SUPPRESSOR OF TY 5"/>
    <property type="match status" value="1"/>
</dbReference>
<dbReference type="PANTHER" id="PTHR11125:SF7">
    <property type="entry name" value="TRANSCRIPTION ELONGATION FACTOR SPT5"/>
    <property type="match status" value="1"/>
</dbReference>
<keyword evidence="9" id="KW-1185">Reference proteome</keyword>
<reference evidence="8" key="1">
    <citation type="submission" date="2020-05" db="EMBL/GenBank/DDBJ databases">
        <title>Phylogenomic resolution of chytrid fungi.</title>
        <authorList>
            <person name="Stajich J.E."/>
            <person name="Amses K."/>
            <person name="Simmons R."/>
            <person name="Seto K."/>
            <person name="Myers J."/>
            <person name="Bonds A."/>
            <person name="Quandt C.A."/>
            <person name="Barry K."/>
            <person name="Liu P."/>
            <person name="Grigoriev I."/>
            <person name="Longcore J.E."/>
            <person name="James T.Y."/>
        </authorList>
    </citation>
    <scope>NUCLEOTIDE SEQUENCE</scope>
    <source>
        <strain evidence="8">PLAUS21</strain>
    </source>
</reference>
<proteinExistence type="predicted"/>
<gene>
    <name evidence="8" type="primary">SPT5</name>
    <name evidence="8" type="ORF">HK103_004779</name>
</gene>
<feature type="compositionally biased region" description="Acidic residues" evidence="5">
    <location>
        <begin position="20"/>
        <end position="32"/>
    </location>
</feature>
<feature type="domain" description="KOW" evidence="6">
    <location>
        <begin position="450"/>
        <end position="478"/>
    </location>
</feature>
<dbReference type="Pfam" id="PF23037">
    <property type="entry name" value="KOWx_SPT5"/>
    <property type="match status" value="1"/>
</dbReference>
<organism evidence="8 9">
    <name type="scientific">Boothiomyces macroporosus</name>
    <dbReference type="NCBI Taxonomy" id="261099"/>
    <lineage>
        <taxon>Eukaryota</taxon>
        <taxon>Fungi</taxon>
        <taxon>Fungi incertae sedis</taxon>
        <taxon>Chytridiomycota</taxon>
        <taxon>Chytridiomycota incertae sedis</taxon>
        <taxon>Chytridiomycetes</taxon>
        <taxon>Rhizophydiales</taxon>
        <taxon>Terramycetaceae</taxon>
        <taxon>Boothiomyces</taxon>
    </lineage>
</organism>
<dbReference type="GO" id="GO:0006357">
    <property type="term" value="P:regulation of transcription by RNA polymerase II"/>
    <property type="evidence" value="ECO:0007669"/>
    <property type="project" value="InterPro"/>
</dbReference>
<dbReference type="InterPro" id="IPR057936">
    <property type="entry name" value="KOWx_Spt5"/>
</dbReference>
<dbReference type="InterPro" id="IPR041975">
    <property type="entry name" value="KOW_Spt5_2"/>
</dbReference>
<dbReference type="SMART" id="SM01104">
    <property type="entry name" value="CTD"/>
    <property type="match status" value="1"/>
</dbReference>
<feature type="compositionally biased region" description="Basic and acidic residues" evidence="5">
    <location>
        <begin position="584"/>
        <end position="597"/>
    </location>
</feature>
<protein>
    <recommendedName>
        <fullName evidence="2">Transcription elongation factor SPT5</fullName>
    </recommendedName>
    <alternativeName>
        <fullName evidence="3">Transcription elongation factor spt5</fullName>
    </alternativeName>
</protein>
<dbReference type="Pfam" id="PF23291">
    <property type="entry name" value="KOW4_SPT5"/>
    <property type="match status" value="1"/>
</dbReference>
<evidence type="ECO:0000259" key="6">
    <source>
        <dbReference type="SMART" id="SM00739"/>
    </source>
</evidence>
<dbReference type="EMBL" id="JADGKB010000004">
    <property type="protein sequence ID" value="KAJ3261828.1"/>
    <property type="molecule type" value="Genomic_DNA"/>
</dbReference>
<evidence type="ECO:0000256" key="2">
    <source>
        <dbReference type="ARBA" id="ARBA00020181"/>
    </source>
</evidence>
<keyword evidence="8" id="KW-0251">Elongation factor</keyword>
<feature type="domain" description="KOW" evidence="6">
    <location>
        <begin position="530"/>
        <end position="557"/>
    </location>
</feature>
<evidence type="ECO:0000256" key="3">
    <source>
        <dbReference type="ARBA" id="ARBA00021370"/>
    </source>
</evidence>
<dbReference type="Pfam" id="PF12815">
    <property type="entry name" value="CTD"/>
    <property type="match status" value="1"/>
</dbReference>
<dbReference type="PIRSF" id="PIRSF036945">
    <property type="entry name" value="Spt5"/>
    <property type="match status" value="1"/>
</dbReference>